<proteinExistence type="predicted"/>
<gene>
    <name evidence="1" type="ORF">C1H66_00340</name>
</gene>
<dbReference type="EMBL" id="PNRE01000002">
    <property type="protein sequence ID" value="PMR72361.1"/>
    <property type="molecule type" value="Genomic_DNA"/>
</dbReference>
<evidence type="ECO:0000313" key="1">
    <source>
        <dbReference type="EMBL" id="PMR72361.1"/>
    </source>
</evidence>
<accession>A0A2N7TW04</accession>
<reference evidence="1 2" key="1">
    <citation type="submission" date="2018-01" db="EMBL/GenBank/DDBJ databases">
        <title>Halomonas endophytica sp. nov., isolated from storage liquid in the stems of Populus euphratica.</title>
        <authorList>
            <person name="Chen C."/>
        </authorList>
    </citation>
    <scope>NUCLEOTIDE SEQUENCE [LARGE SCALE GENOMIC DNA]</scope>
    <source>
        <strain evidence="1 2">DSM 26881</strain>
    </source>
</reference>
<evidence type="ECO:0000313" key="2">
    <source>
        <dbReference type="Proteomes" id="UP000235346"/>
    </source>
</evidence>
<name>A0A2N7TW04_9GAMM</name>
<dbReference type="OrthoDB" id="6174079at2"/>
<organism evidence="1 2">
    <name type="scientific">Halomonas heilongjiangensis</name>
    <dbReference type="NCBI Taxonomy" id="1387883"/>
    <lineage>
        <taxon>Bacteria</taxon>
        <taxon>Pseudomonadati</taxon>
        <taxon>Pseudomonadota</taxon>
        <taxon>Gammaproteobacteria</taxon>
        <taxon>Oceanospirillales</taxon>
        <taxon>Halomonadaceae</taxon>
        <taxon>Halomonas</taxon>
    </lineage>
</organism>
<comment type="caution">
    <text evidence="1">The sequence shown here is derived from an EMBL/GenBank/DDBJ whole genome shotgun (WGS) entry which is preliminary data.</text>
</comment>
<keyword evidence="2" id="KW-1185">Reference proteome</keyword>
<dbReference type="RefSeq" id="WP_102625937.1">
    <property type="nucleotide sequence ID" value="NZ_PDOH01000058.1"/>
</dbReference>
<dbReference type="Proteomes" id="UP000235346">
    <property type="component" value="Unassembled WGS sequence"/>
</dbReference>
<dbReference type="AlphaFoldDB" id="A0A2N7TW04"/>
<sequence>MGKVRAWLRNQGTPREWTQAELALLERHFLSLTLHELQARYFPHRTPGAVRRMAHKLGLKKRQLPVSEKQPWTEEELRLVARHYPVLKAPEIRRRFLPHRSITAIRHAAKRFGLKAFSTARWTGQELAILRHNFPQGGIPQVKRVLPHRTEAAIKFRARAEGVRYVPQGNGVKGDTWSAEELRCLEEHRYLPAEELSRLFPHRPKGAVINKRYKLQWAPVKQWSEVELQRLQDHLDAPLETLCRLFPDRPREGIRIKRGRLRRDGR</sequence>
<protein>
    <submittedName>
        <fullName evidence="1">Uncharacterized protein</fullName>
    </submittedName>
</protein>